<dbReference type="Gene3D" id="1.10.460.10">
    <property type="entry name" value="Topoisomerase I, domain 2"/>
    <property type="match status" value="1"/>
</dbReference>
<dbReference type="AlphaFoldDB" id="A0A1V5ZM44"/>
<dbReference type="Proteomes" id="UP000485621">
    <property type="component" value="Unassembled WGS sequence"/>
</dbReference>
<proteinExistence type="predicted"/>
<reference evidence="1" key="1">
    <citation type="submission" date="2017-02" db="EMBL/GenBank/DDBJ databases">
        <title>Delving into the versatile metabolic prowess of the omnipresent phylum Bacteroidetes.</title>
        <authorList>
            <person name="Nobu M.K."/>
            <person name="Mei R."/>
            <person name="Narihiro T."/>
            <person name="Kuroda K."/>
            <person name="Liu W.-T."/>
        </authorList>
    </citation>
    <scope>NUCLEOTIDE SEQUENCE</scope>
    <source>
        <strain evidence="1">ADurb.Bin160</strain>
    </source>
</reference>
<organism evidence="1">
    <name type="scientific">candidate division CPR1 bacterium ADurb.Bin160</name>
    <dbReference type="NCBI Taxonomy" id="1852826"/>
    <lineage>
        <taxon>Bacteria</taxon>
        <taxon>candidate division CPR1</taxon>
    </lineage>
</organism>
<accession>A0A1V5ZM44</accession>
<evidence type="ECO:0000313" key="1">
    <source>
        <dbReference type="EMBL" id="OQB41293.1"/>
    </source>
</evidence>
<comment type="caution">
    <text evidence="1">The sequence shown here is derived from an EMBL/GenBank/DDBJ whole genome shotgun (WGS) entry which is preliminary data.</text>
</comment>
<sequence length="31" mass="3745">MDYNFTASVEEQFDLIASGDMQREKMLHKFY</sequence>
<name>A0A1V5ZM44_9BACT</name>
<dbReference type="InterPro" id="IPR013824">
    <property type="entry name" value="Topo_IA_cen_sub1"/>
</dbReference>
<protein>
    <submittedName>
        <fullName evidence="1">Uncharacterized protein</fullName>
    </submittedName>
</protein>
<gene>
    <name evidence="1" type="ORF">BWY04_00883</name>
</gene>
<dbReference type="EMBL" id="MWDB01000019">
    <property type="protein sequence ID" value="OQB41293.1"/>
    <property type="molecule type" value="Genomic_DNA"/>
</dbReference>